<sequence>MNVIHGHQSLTKGGSARNVCSRRNVVSDIVRDFLVGVVDVYRQPQQEVRQTKNRLEL</sequence>
<reference evidence="1 2" key="1">
    <citation type="submission" date="2020-03" db="EMBL/GenBank/DDBJ databases">
        <title>Comparative genomics of Weissella paramesenteroides.</title>
        <authorList>
            <person name="Kant R."/>
            <person name="Takala T."/>
            <person name="Saris P."/>
        </authorList>
    </citation>
    <scope>NUCLEOTIDE SEQUENCE [LARGE SCALE GENOMIC DNA]</scope>
    <source>
        <strain evidence="1 2">SJ27-4</strain>
    </source>
</reference>
<name>A0ABD4XL90_WEIPA</name>
<evidence type="ECO:0000313" key="2">
    <source>
        <dbReference type="Proteomes" id="UP001215461"/>
    </source>
</evidence>
<organism evidence="1 2">
    <name type="scientific">Weissella paramesenteroides</name>
    <name type="common">Leuconostoc paramesenteroides</name>
    <dbReference type="NCBI Taxonomy" id="1249"/>
    <lineage>
        <taxon>Bacteria</taxon>
        <taxon>Bacillati</taxon>
        <taxon>Bacillota</taxon>
        <taxon>Bacilli</taxon>
        <taxon>Lactobacillales</taxon>
        <taxon>Lactobacillaceae</taxon>
        <taxon>Weissella</taxon>
    </lineage>
</organism>
<proteinExistence type="predicted"/>
<protein>
    <submittedName>
        <fullName evidence="1">Uncharacterized protein</fullName>
    </submittedName>
</protein>
<dbReference type="RefSeq" id="WP_421692634.1">
    <property type="nucleotide sequence ID" value="NZ_JAANXN010000012.1"/>
</dbReference>
<comment type="caution">
    <text evidence="1">The sequence shown here is derived from an EMBL/GenBank/DDBJ whole genome shotgun (WGS) entry which is preliminary data.</text>
</comment>
<dbReference type="EMBL" id="JAANXN010000012">
    <property type="protein sequence ID" value="MDF8371735.1"/>
    <property type="molecule type" value="Genomic_DNA"/>
</dbReference>
<gene>
    <name evidence="1" type="ORF">G9403_08810</name>
</gene>
<dbReference type="AlphaFoldDB" id="A0ABD4XL90"/>
<evidence type="ECO:0000313" key="1">
    <source>
        <dbReference type="EMBL" id="MDF8371735.1"/>
    </source>
</evidence>
<dbReference type="Proteomes" id="UP001215461">
    <property type="component" value="Unassembled WGS sequence"/>
</dbReference>
<accession>A0ABD4XL90</accession>